<dbReference type="InterPro" id="IPR032710">
    <property type="entry name" value="NTF2-like_dom_sf"/>
</dbReference>
<evidence type="ECO:0008006" key="3">
    <source>
        <dbReference type="Google" id="ProtNLM"/>
    </source>
</evidence>
<organism evidence="1 2">
    <name type="scientific">Tistrella mobilis</name>
    <dbReference type="NCBI Taxonomy" id="171437"/>
    <lineage>
        <taxon>Bacteria</taxon>
        <taxon>Pseudomonadati</taxon>
        <taxon>Pseudomonadota</taxon>
        <taxon>Alphaproteobacteria</taxon>
        <taxon>Geminicoccales</taxon>
        <taxon>Geminicoccaceae</taxon>
        <taxon>Tistrella</taxon>
    </lineage>
</organism>
<protein>
    <recommendedName>
        <fullName evidence="3">SnoaL-like domain-containing protein</fullName>
    </recommendedName>
</protein>
<proteinExistence type="predicted"/>
<comment type="caution">
    <text evidence="1">The sequence shown here is derived from an EMBL/GenBank/DDBJ whole genome shotgun (WGS) entry which is preliminary data.</text>
</comment>
<evidence type="ECO:0000313" key="2">
    <source>
        <dbReference type="Proteomes" id="UP000257706"/>
    </source>
</evidence>
<gene>
    <name evidence="1" type="ORF">DCK97_08265</name>
</gene>
<accession>A0A3B9II24</accession>
<dbReference type="EMBL" id="DMAI01000126">
    <property type="protein sequence ID" value="HAE47400.1"/>
    <property type="molecule type" value="Genomic_DNA"/>
</dbReference>
<dbReference type="Gene3D" id="3.10.450.50">
    <property type="match status" value="1"/>
</dbReference>
<evidence type="ECO:0000313" key="1">
    <source>
        <dbReference type="EMBL" id="HAE47400.1"/>
    </source>
</evidence>
<dbReference type="Proteomes" id="UP000257706">
    <property type="component" value="Unassembled WGS sequence"/>
</dbReference>
<dbReference type="SUPFAM" id="SSF54427">
    <property type="entry name" value="NTF2-like"/>
    <property type="match status" value="1"/>
</dbReference>
<reference evidence="1 2" key="1">
    <citation type="journal article" date="2018" name="Nat. Biotechnol.">
        <title>A standardized bacterial taxonomy based on genome phylogeny substantially revises the tree of life.</title>
        <authorList>
            <person name="Parks D.H."/>
            <person name="Chuvochina M."/>
            <person name="Waite D.W."/>
            <person name="Rinke C."/>
            <person name="Skarshewski A."/>
            <person name="Chaumeil P.A."/>
            <person name="Hugenholtz P."/>
        </authorList>
    </citation>
    <scope>NUCLEOTIDE SEQUENCE [LARGE SCALE GENOMIC DNA]</scope>
    <source>
        <strain evidence="1">UBA8739</strain>
    </source>
</reference>
<dbReference type="AlphaFoldDB" id="A0A3B9II24"/>
<name>A0A3B9II24_9PROT</name>
<sequence>MSTAAVFDRHLGAFAQGLDAVLADYDAAAVVITPDAVHHGVEEIRQFFAGFLAEATSEFWAAFRVETRQVAGEVAYLVWSAAPFVTRATDTLLVRDDRILVQTFTPFHG</sequence>